<dbReference type="PANTHER" id="PTHR31407">
    <property type="match status" value="1"/>
</dbReference>
<keyword evidence="4" id="KW-1185">Reference proteome</keyword>
<feature type="compositionally biased region" description="Low complexity" evidence="1">
    <location>
        <begin position="283"/>
        <end position="295"/>
    </location>
</feature>
<feature type="compositionally biased region" description="Low complexity" evidence="1">
    <location>
        <begin position="54"/>
        <end position="71"/>
    </location>
</feature>
<proteinExistence type="predicted"/>
<dbReference type="GO" id="GO:0019898">
    <property type="term" value="C:extrinsic component of membrane"/>
    <property type="evidence" value="ECO:0007669"/>
    <property type="project" value="InterPro"/>
</dbReference>
<dbReference type="GO" id="GO:0015979">
    <property type="term" value="P:photosynthesis"/>
    <property type="evidence" value="ECO:0007669"/>
    <property type="project" value="InterPro"/>
</dbReference>
<dbReference type="AlphaFoldDB" id="A0AAD3HP33"/>
<dbReference type="Proteomes" id="UP001054857">
    <property type="component" value="Unassembled WGS sequence"/>
</dbReference>
<evidence type="ECO:0000313" key="4">
    <source>
        <dbReference type="Proteomes" id="UP001054857"/>
    </source>
</evidence>
<dbReference type="GO" id="GO:0009654">
    <property type="term" value="C:photosystem II oxygen evolving complex"/>
    <property type="evidence" value="ECO:0007669"/>
    <property type="project" value="InterPro"/>
</dbReference>
<dbReference type="GO" id="GO:0005509">
    <property type="term" value="F:calcium ion binding"/>
    <property type="evidence" value="ECO:0007669"/>
    <property type="project" value="InterPro"/>
</dbReference>
<evidence type="ECO:0000256" key="1">
    <source>
        <dbReference type="SAM" id="MobiDB-lite"/>
    </source>
</evidence>
<dbReference type="Gene3D" id="3.40.1000.10">
    <property type="entry name" value="Mog1/PsbP, alpha/beta/alpha sandwich"/>
    <property type="match status" value="1"/>
</dbReference>
<dbReference type="PANTHER" id="PTHR31407:SF16">
    <property type="entry name" value="PSBP DOMAIN-CONTAINING PROTEIN 7, CHLOROPLASTIC"/>
    <property type="match status" value="1"/>
</dbReference>
<dbReference type="Pfam" id="PF01789">
    <property type="entry name" value="PsbP"/>
    <property type="match status" value="1"/>
</dbReference>
<feature type="region of interest" description="Disordered" evidence="1">
    <location>
        <begin position="44"/>
        <end position="72"/>
    </location>
</feature>
<dbReference type="InterPro" id="IPR016123">
    <property type="entry name" value="Mog1/PsbP_a/b/a-sand"/>
</dbReference>
<feature type="region of interest" description="Disordered" evidence="1">
    <location>
        <begin position="273"/>
        <end position="295"/>
    </location>
</feature>
<dbReference type="InterPro" id="IPR002683">
    <property type="entry name" value="PsbP_C"/>
</dbReference>
<reference evidence="3 4" key="1">
    <citation type="journal article" date="2021" name="Sci. Rep.">
        <title>Genome sequencing of the multicellular alga Astrephomene provides insights into convergent evolution of germ-soma differentiation.</title>
        <authorList>
            <person name="Yamashita S."/>
            <person name="Yamamoto K."/>
            <person name="Matsuzaki R."/>
            <person name="Suzuki S."/>
            <person name="Yamaguchi H."/>
            <person name="Hirooka S."/>
            <person name="Minakuchi Y."/>
            <person name="Miyagishima S."/>
            <person name="Kawachi M."/>
            <person name="Toyoda A."/>
            <person name="Nozaki H."/>
        </authorList>
    </citation>
    <scope>NUCLEOTIDE SEQUENCE [LARGE SCALE GENOMIC DNA]</scope>
    <source>
        <strain evidence="3 4">NIES-4017</strain>
    </source>
</reference>
<feature type="region of interest" description="Disordered" evidence="1">
    <location>
        <begin position="163"/>
        <end position="182"/>
    </location>
</feature>
<feature type="domain" description="PsbP C-terminal" evidence="2">
    <location>
        <begin position="217"/>
        <end position="354"/>
    </location>
</feature>
<sequence>MMFELRSPCGCSGYVIRQPAIRHPSMLLLPQGKRTPRMSPIICLAAPPDPPDAPAAGSDSSPGPGPSLLDPVQTITWGGTLPSTRRAVLGGLGGVAISLGGNLGGVSSWLLGLDGGQLAGRLRADVLVPVRGAKRCVESKHGFEFTYPASWLADQTLANRAARRAEAERGGPPGLNLDPLDDYEWRQQRQRRRRRPASVGKVAAVEPVVAFGPPATTGEENVSVIVAPITPGFTLRSMGDPRVAGERLLASLAPEGSGLVASLLGAEERTLGQLGDPRVGSTEQQQGQQQEQEGQQGQLYYTLEYTVQGPRFFRHNLSVYTTRKDMLYTFNAQCPEARWQEDAAVLRASAASFRLLL</sequence>
<gene>
    <name evidence="3" type="ORF">Agub_g9440</name>
</gene>
<comment type="caution">
    <text evidence="3">The sequence shown here is derived from an EMBL/GenBank/DDBJ whole genome shotgun (WGS) entry which is preliminary data.</text>
</comment>
<accession>A0AAD3HP33</accession>
<protein>
    <recommendedName>
        <fullName evidence="2">PsbP C-terminal domain-containing protein</fullName>
    </recommendedName>
</protein>
<name>A0AAD3HP33_9CHLO</name>
<organism evidence="3 4">
    <name type="scientific">Astrephomene gubernaculifera</name>
    <dbReference type="NCBI Taxonomy" id="47775"/>
    <lineage>
        <taxon>Eukaryota</taxon>
        <taxon>Viridiplantae</taxon>
        <taxon>Chlorophyta</taxon>
        <taxon>core chlorophytes</taxon>
        <taxon>Chlorophyceae</taxon>
        <taxon>CS clade</taxon>
        <taxon>Chlamydomonadales</taxon>
        <taxon>Astrephomenaceae</taxon>
        <taxon>Astrephomene</taxon>
    </lineage>
</organism>
<evidence type="ECO:0000313" key="3">
    <source>
        <dbReference type="EMBL" id="GFR47691.1"/>
    </source>
</evidence>
<evidence type="ECO:0000259" key="2">
    <source>
        <dbReference type="Pfam" id="PF01789"/>
    </source>
</evidence>
<dbReference type="EMBL" id="BMAR01000019">
    <property type="protein sequence ID" value="GFR47691.1"/>
    <property type="molecule type" value="Genomic_DNA"/>
</dbReference>
<dbReference type="SUPFAM" id="SSF55724">
    <property type="entry name" value="Mog1p/PsbP-like"/>
    <property type="match status" value="1"/>
</dbReference>